<protein>
    <submittedName>
        <fullName evidence="1">Transposase</fullName>
    </submittedName>
</protein>
<evidence type="ECO:0000313" key="2">
    <source>
        <dbReference type="Proteomes" id="UP001642485"/>
    </source>
</evidence>
<dbReference type="Proteomes" id="UP001642485">
    <property type="component" value="Chromosome"/>
</dbReference>
<evidence type="ECO:0000313" key="1">
    <source>
        <dbReference type="EMBL" id="CAK9121679.1"/>
    </source>
</evidence>
<keyword evidence="2" id="KW-1185">Reference proteome</keyword>
<reference evidence="1 2" key="1">
    <citation type="submission" date="2024-02" db="EMBL/GenBank/DDBJ databases">
        <authorList>
            <person name="Nijsse B."/>
            <person name="Sprong H."/>
        </authorList>
    </citation>
    <scope>NUCLEOTIDE SEQUENCE [LARGE SCALE GENOMIC DNA]</scope>
    <source>
        <strain evidence="1">OB144</strain>
    </source>
</reference>
<proteinExistence type="predicted"/>
<name>A0ABM9NDL7_RICHE</name>
<dbReference type="EMBL" id="OZ018776">
    <property type="protein sequence ID" value="CAK9121679.1"/>
    <property type="molecule type" value="Genomic_DNA"/>
</dbReference>
<gene>
    <name evidence="1" type="ORF">OB144RH_07825</name>
</gene>
<accession>A0ABM9NDL7</accession>
<organism evidence="1 2">
    <name type="scientific">Rickettsia helvetica</name>
    <dbReference type="NCBI Taxonomy" id="35789"/>
    <lineage>
        <taxon>Bacteria</taxon>
        <taxon>Pseudomonadati</taxon>
        <taxon>Pseudomonadota</taxon>
        <taxon>Alphaproteobacteria</taxon>
        <taxon>Rickettsiales</taxon>
        <taxon>Rickettsiaceae</taxon>
        <taxon>Rickettsieae</taxon>
        <taxon>Rickettsia</taxon>
        <taxon>spotted fever group</taxon>
    </lineage>
</organism>
<sequence>MKKAHVFKYSQVIKTDRMATIAQVSKHSSIDP</sequence>